<dbReference type="AlphaFoldDB" id="A0A6I5ZMR8"/>
<comment type="similarity">
    <text evidence="1">Belongs to the N(4)/N(6)-methyltransferase family. N(4) subfamily.</text>
</comment>
<protein>
    <recommendedName>
        <fullName evidence="8">Methyltransferase</fullName>
        <ecNumber evidence="8">2.1.1.-</ecNumber>
    </recommendedName>
</protein>
<dbReference type="GO" id="GO:0005737">
    <property type="term" value="C:cytoplasm"/>
    <property type="evidence" value="ECO:0007669"/>
    <property type="project" value="TreeGrafter"/>
</dbReference>
<dbReference type="EMBL" id="CP046244">
    <property type="protein sequence ID" value="QGP91194.1"/>
    <property type="molecule type" value="Genomic_DNA"/>
</dbReference>
<evidence type="ECO:0000313" key="11">
    <source>
        <dbReference type="EMBL" id="QGP91194.1"/>
    </source>
</evidence>
<evidence type="ECO:0000313" key="12">
    <source>
        <dbReference type="Proteomes" id="UP000425916"/>
    </source>
</evidence>
<keyword evidence="6" id="KW-0238">DNA-binding</keyword>
<dbReference type="Pfam" id="PF01555">
    <property type="entry name" value="N6_N4_Mtase"/>
    <property type="match status" value="1"/>
</dbReference>
<name>A0A6I5ZMR8_9FIRM</name>
<dbReference type="GO" id="GO:0015667">
    <property type="term" value="F:site-specific DNA-methyltransferase (cytosine-N4-specific) activity"/>
    <property type="evidence" value="ECO:0007669"/>
    <property type="project" value="UniProtKB-EC"/>
</dbReference>
<dbReference type="InterPro" id="IPR010093">
    <property type="entry name" value="SinI_DNA-bd"/>
</dbReference>
<dbReference type="PANTHER" id="PTHR13370">
    <property type="entry name" value="RNA METHYLASE-RELATED"/>
    <property type="match status" value="1"/>
</dbReference>
<dbReference type="InterPro" id="IPR017985">
    <property type="entry name" value="MeTrfase_CN4_CS"/>
</dbReference>
<dbReference type="GO" id="GO:0009007">
    <property type="term" value="F:site-specific DNA-methyltransferase (adenine-specific) activity"/>
    <property type="evidence" value="ECO:0007669"/>
    <property type="project" value="TreeGrafter"/>
</dbReference>
<evidence type="ECO:0000256" key="6">
    <source>
        <dbReference type="ARBA" id="ARBA00023125"/>
    </source>
</evidence>
<evidence type="ECO:0000256" key="2">
    <source>
        <dbReference type="ARBA" id="ARBA00022603"/>
    </source>
</evidence>
<dbReference type="Gene3D" id="1.10.1660.10">
    <property type="match status" value="1"/>
</dbReference>
<evidence type="ECO:0000256" key="5">
    <source>
        <dbReference type="ARBA" id="ARBA00022747"/>
    </source>
</evidence>
<sequence length="423" mass="48411">MEREFLTTKEAAKYLGVSISTIYRAISQNAFSYIRTPGGQRRFLRTELDIYIEQSRHKIAPQNPSLYKQKKQQIIEVCEEMKQLSLEDYDTDSRTVITQPNESILPEAASFSSANTLCEVSSENRKIINTLNELSGKEWIAETKSVWFQKGLGSSHPEAQIERMHPAPFSYQDVARLIRFFTKQGQCVLDPFLGVGSTLKAAILNGRNAVGIEIAQKWIELSYKRMKTEVGERALGTYTIIHGDSREEIPRLATQGKLFDFIVTSPPYWSILTKKPDHKVKEVRLNHGVDVKYSEDERDLGNINDYSLFLDELGSIFINCWDVLRPGKYMAIIVSDFRHGSKYIPFHADLINKLVSGDTRRQFELQGIKILVQHNKKLYPYGYPNTYVPNIHHQYILIFRKPAVKGKRGATFATGYLHHTAAK</sequence>
<dbReference type="PANTHER" id="PTHR13370:SF3">
    <property type="entry name" value="TRNA (GUANINE(10)-N2)-METHYLTRANSFERASE HOMOLOG"/>
    <property type="match status" value="1"/>
</dbReference>
<keyword evidence="2 11" id="KW-0489">Methyltransferase</keyword>
<dbReference type="EC" id="2.1.1.-" evidence="8"/>
<evidence type="ECO:0000256" key="1">
    <source>
        <dbReference type="ARBA" id="ARBA00010203"/>
    </source>
</evidence>
<accession>A0A6I5ZMR8</accession>
<feature type="domain" description="Helix-turn-helix" evidence="10">
    <location>
        <begin position="5"/>
        <end position="55"/>
    </location>
</feature>
<dbReference type="Pfam" id="PF12728">
    <property type="entry name" value="HTH_17"/>
    <property type="match status" value="1"/>
</dbReference>
<dbReference type="InterPro" id="IPR029063">
    <property type="entry name" value="SAM-dependent_MTases_sf"/>
</dbReference>
<feature type="domain" description="DNA methylase N-4/N-6" evidence="9">
    <location>
        <begin position="132"/>
        <end position="223"/>
    </location>
</feature>
<keyword evidence="3" id="KW-0808">Transferase</keyword>
<dbReference type="Proteomes" id="UP000425916">
    <property type="component" value="Chromosome"/>
</dbReference>
<dbReference type="PRINTS" id="PR00508">
    <property type="entry name" value="S21N4MTFRASE"/>
</dbReference>
<dbReference type="InterPro" id="IPR001091">
    <property type="entry name" value="RM_Methyltransferase"/>
</dbReference>
<evidence type="ECO:0000259" key="10">
    <source>
        <dbReference type="Pfam" id="PF12728"/>
    </source>
</evidence>
<dbReference type="REBASE" id="370668">
    <property type="entry name" value="M.Mgl11254ORF5210P"/>
</dbReference>
<dbReference type="InterPro" id="IPR002941">
    <property type="entry name" value="DNA_methylase_N4/N6"/>
</dbReference>
<evidence type="ECO:0000256" key="4">
    <source>
        <dbReference type="ARBA" id="ARBA00022691"/>
    </source>
</evidence>
<evidence type="ECO:0000256" key="3">
    <source>
        <dbReference type="ARBA" id="ARBA00022679"/>
    </source>
</evidence>
<dbReference type="GO" id="GO:0008170">
    <property type="term" value="F:N-methyltransferase activity"/>
    <property type="evidence" value="ECO:0007669"/>
    <property type="project" value="InterPro"/>
</dbReference>
<dbReference type="InterPro" id="IPR009061">
    <property type="entry name" value="DNA-bd_dom_put_sf"/>
</dbReference>
<evidence type="ECO:0000259" key="9">
    <source>
        <dbReference type="Pfam" id="PF01555"/>
    </source>
</evidence>
<dbReference type="NCBIfam" id="TIGR01764">
    <property type="entry name" value="excise"/>
    <property type="match status" value="1"/>
</dbReference>
<evidence type="ECO:0000256" key="7">
    <source>
        <dbReference type="ARBA" id="ARBA00049120"/>
    </source>
</evidence>
<dbReference type="Gene3D" id="3.40.50.150">
    <property type="entry name" value="Vaccinia Virus protein VP39"/>
    <property type="match status" value="2"/>
</dbReference>
<dbReference type="SUPFAM" id="SSF53335">
    <property type="entry name" value="S-adenosyl-L-methionine-dependent methyltransferases"/>
    <property type="match status" value="2"/>
</dbReference>
<evidence type="ECO:0000256" key="8">
    <source>
        <dbReference type="RuleBase" id="RU362026"/>
    </source>
</evidence>
<proteinExistence type="inferred from homology"/>
<dbReference type="GO" id="GO:0009307">
    <property type="term" value="P:DNA restriction-modification system"/>
    <property type="evidence" value="ECO:0007669"/>
    <property type="project" value="UniProtKB-KW"/>
</dbReference>
<comment type="catalytic activity">
    <reaction evidence="7">
        <text>a 2'-deoxycytidine in DNA + S-adenosyl-L-methionine = an N(4)-methyl-2'-deoxycytidine in DNA + S-adenosyl-L-homocysteine + H(+)</text>
        <dbReference type="Rhea" id="RHEA:16857"/>
        <dbReference type="Rhea" id="RHEA-COMP:11369"/>
        <dbReference type="Rhea" id="RHEA-COMP:13674"/>
        <dbReference type="ChEBI" id="CHEBI:15378"/>
        <dbReference type="ChEBI" id="CHEBI:57856"/>
        <dbReference type="ChEBI" id="CHEBI:59789"/>
        <dbReference type="ChEBI" id="CHEBI:85452"/>
        <dbReference type="ChEBI" id="CHEBI:137933"/>
        <dbReference type="EC" id="2.1.1.113"/>
    </reaction>
</comment>
<gene>
    <name evidence="11" type="ORF">MGLY_05210</name>
</gene>
<dbReference type="RefSeq" id="WP_170290898.1">
    <property type="nucleotide sequence ID" value="NZ_CP046244.1"/>
</dbReference>
<keyword evidence="4" id="KW-0949">S-adenosyl-L-methionine</keyword>
<keyword evidence="12" id="KW-1185">Reference proteome</keyword>
<reference evidence="11 12" key="1">
    <citation type="submission" date="2019-11" db="EMBL/GenBank/DDBJ databases">
        <title>Genome sequence of Moorella glycerini DSM11254.</title>
        <authorList>
            <person name="Poehlein A."/>
            <person name="Boeer T."/>
            <person name="Daniel R."/>
        </authorList>
    </citation>
    <scope>NUCLEOTIDE SEQUENCE [LARGE SCALE GENOMIC DNA]</scope>
    <source>
        <strain evidence="11 12">DSM 11254</strain>
    </source>
</reference>
<dbReference type="InterPro" id="IPR041657">
    <property type="entry name" value="HTH_17"/>
</dbReference>
<dbReference type="PROSITE" id="PS00093">
    <property type="entry name" value="N4_MTASE"/>
    <property type="match status" value="1"/>
</dbReference>
<dbReference type="SUPFAM" id="SSF46955">
    <property type="entry name" value="Putative DNA-binding domain"/>
    <property type="match status" value="1"/>
</dbReference>
<keyword evidence="5" id="KW-0680">Restriction system</keyword>
<dbReference type="GO" id="GO:0003677">
    <property type="term" value="F:DNA binding"/>
    <property type="evidence" value="ECO:0007669"/>
    <property type="project" value="UniProtKB-KW"/>
</dbReference>
<dbReference type="GO" id="GO:0032259">
    <property type="term" value="P:methylation"/>
    <property type="evidence" value="ECO:0007669"/>
    <property type="project" value="UniProtKB-KW"/>
</dbReference>
<organism evidence="11 12">
    <name type="scientific">Neomoorella glycerini</name>
    <dbReference type="NCBI Taxonomy" id="55779"/>
    <lineage>
        <taxon>Bacteria</taxon>
        <taxon>Bacillati</taxon>
        <taxon>Bacillota</taxon>
        <taxon>Clostridia</taxon>
        <taxon>Neomoorellales</taxon>
        <taxon>Neomoorellaceae</taxon>
        <taxon>Neomoorella</taxon>
    </lineage>
</organism>